<evidence type="ECO:0000256" key="2">
    <source>
        <dbReference type="ARBA" id="ARBA00005558"/>
    </source>
</evidence>
<dbReference type="Pfam" id="PF05954">
    <property type="entry name" value="Phage_GPD"/>
    <property type="match status" value="1"/>
</dbReference>
<dbReference type="Gene3D" id="3.55.50.10">
    <property type="entry name" value="Baseplate protein-like domains"/>
    <property type="match status" value="1"/>
</dbReference>
<dbReference type="Gene3D" id="2.30.110.50">
    <property type="match status" value="1"/>
</dbReference>
<dbReference type="InterPro" id="IPR037026">
    <property type="entry name" value="Vgr_OB-fold_dom_sf"/>
</dbReference>
<dbReference type="Gene3D" id="2.40.50.230">
    <property type="entry name" value="Gp5 N-terminal domain"/>
    <property type="match status" value="1"/>
</dbReference>
<dbReference type="SUPFAM" id="SSF69279">
    <property type="entry name" value="Phage tail proteins"/>
    <property type="match status" value="2"/>
</dbReference>
<dbReference type="Proteomes" id="UP001165396">
    <property type="component" value="Unassembled WGS sequence"/>
</dbReference>
<feature type="domain" description="Gp5/Type VI secretion system Vgr protein OB-fold" evidence="4">
    <location>
        <begin position="406"/>
        <end position="475"/>
    </location>
</feature>
<evidence type="ECO:0000256" key="3">
    <source>
        <dbReference type="ARBA" id="ARBA00022525"/>
    </source>
</evidence>
<dbReference type="Pfam" id="PF22178">
    <property type="entry name" value="Gp5_trimer_C"/>
    <property type="match status" value="1"/>
</dbReference>
<dbReference type="NCBIfam" id="TIGR03361">
    <property type="entry name" value="VI_Rhs_Vgr"/>
    <property type="match status" value="1"/>
</dbReference>
<evidence type="ECO:0000259" key="5">
    <source>
        <dbReference type="Pfam" id="PF22178"/>
    </source>
</evidence>
<comment type="subcellular location">
    <subcellularLocation>
        <location evidence="1">Secreted</location>
    </subcellularLocation>
</comment>
<comment type="similarity">
    <text evidence="2">Belongs to the VgrG protein family.</text>
</comment>
<reference evidence="6" key="1">
    <citation type="submission" date="2022-07" db="EMBL/GenBank/DDBJ databases">
        <title>Pseudosulfitobacter sp. strain AP-MA-4, whole genome sequence.</title>
        <authorList>
            <person name="Jiang Y."/>
        </authorList>
    </citation>
    <scope>NUCLEOTIDE SEQUENCE</scope>
    <source>
        <strain evidence="6">AP-MA-4</strain>
    </source>
</reference>
<dbReference type="SUPFAM" id="SSF69255">
    <property type="entry name" value="gp5 N-terminal domain-like"/>
    <property type="match status" value="1"/>
</dbReference>
<dbReference type="SUPFAM" id="SSF69349">
    <property type="entry name" value="Phage fibre proteins"/>
    <property type="match status" value="1"/>
</dbReference>
<dbReference type="EMBL" id="JANKJG010000009">
    <property type="protein sequence ID" value="MCR8827361.1"/>
    <property type="molecule type" value="Genomic_DNA"/>
</dbReference>
<dbReference type="InterPro" id="IPR006533">
    <property type="entry name" value="T6SS_Vgr_RhsGE"/>
</dbReference>
<evidence type="ECO:0000256" key="1">
    <source>
        <dbReference type="ARBA" id="ARBA00004613"/>
    </source>
</evidence>
<organism evidence="6 7">
    <name type="scientific">Pseudosulfitobacter koreensis</name>
    <dbReference type="NCBI Taxonomy" id="2968472"/>
    <lineage>
        <taxon>Bacteria</taxon>
        <taxon>Pseudomonadati</taxon>
        <taxon>Pseudomonadota</taxon>
        <taxon>Alphaproteobacteria</taxon>
        <taxon>Rhodobacterales</taxon>
        <taxon>Roseobacteraceae</taxon>
        <taxon>Pseudosulfitobacter</taxon>
    </lineage>
</organism>
<protein>
    <submittedName>
        <fullName evidence="6">Type VI secretion system tip protein VgrG</fullName>
    </submittedName>
</protein>
<proteinExistence type="inferred from homology"/>
<keyword evidence="7" id="KW-1185">Reference proteome</keyword>
<dbReference type="InterPro" id="IPR054030">
    <property type="entry name" value="Gp5_Vgr_C"/>
</dbReference>
<gene>
    <name evidence="6" type="primary">vgrG</name>
    <name evidence="6" type="ORF">NTA49_12520</name>
</gene>
<sequence>MANTEIDLENRLVWMEGDYTCKPVNLKNARVVEGLSFLTETTVEFVSSNVELDLQDMLGKTIHLGLKDDKDEPRFFTGTCTAVEYVGVYQGMMHFVAEVRPWLWFLTRSYESRVFQDKTVPEIIKAVLDEYGFTGQINKLTETYDKRVYCVQYDETDFDFISRLMEEEGIYYFFVQSGANNKELKMVLADGISAHKPNTSGPALDFYFKEAEYRRKSDHIFDWAHNTRLTTGKVTLKDYDFEKPRADLQAVSSIEKGKHGHKKYENYRYPGHMRLGNQPANFAKVRMQAEAVQHKLARGAGNVRTLGVGQTFKLKGHTRTSVNIEYLVVRAEHRLQIETDYEDHETKKPLFDATIPVDEDNKDTYRITFDVIPKSEPFRAPQETRWPRVAGMQTAVVTGPKGDEIHTDKYGRIKVQFHWDREGKKDENTTCWVRCVMPWTGKNWGMISIPRIGQEVAIQFEEGDPDRPICTGMLYNADTMPPYELPANETQSGIVTRSTKEGSAQTFNELIFEDKKDAEFVRFQSERDYFQTIKNNATVTIGLEHKDDGDLTQTIHRHKTETLKTGDHTFKVETGNQEVFIKTDHTETIEGKATQTITGDTMQQVKTGNFVQDIDTGNLTRKVAKGNEAVTVSMGDYSLKTALGSIKEEAMQEIELKVGASSIKIDQTGVTIKGMMIKIEGTATVEAKSPMTTVKGDATLILKGGITMIN</sequence>
<evidence type="ECO:0000259" key="4">
    <source>
        <dbReference type="Pfam" id="PF04717"/>
    </source>
</evidence>
<dbReference type="NCBIfam" id="TIGR01646">
    <property type="entry name" value="vgr_GE"/>
    <property type="match status" value="1"/>
</dbReference>
<dbReference type="Pfam" id="PF04717">
    <property type="entry name" value="Phage_base_V"/>
    <property type="match status" value="1"/>
</dbReference>
<dbReference type="PANTHER" id="PTHR32305:SF15">
    <property type="entry name" value="PROTEIN RHSA-RELATED"/>
    <property type="match status" value="1"/>
</dbReference>
<dbReference type="Gene3D" id="4.10.220.110">
    <property type="match status" value="1"/>
</dbReference>
<dbReference type="PANTHER" id="PTHR32305">
    <property type="match status" value="1"/>
</dbReference>
<accession>A0ABT1Z2M3</accession>
<comment type="caution">
    <text evidence="6">The sequence shown here is derived from an EMBL/GenBank/DDBJ whole genome shotgun (WGS) entry which is preliminary data.</text>
</comment>
<dbReference type="RefSeq" id="WP_258295132.1">
    <property type="nucleotide sequence ID" value="NZ_JANKJG010000009.1"/>
</dbReference>
<evidence type="ECO:0000313" key="7">
    <source>
        <dbReference type="Proteomes" id="UP001165396"/>
    </source>
</evidence>
<dbReference type="InterPro" id="IPR017847">
    <property type="entry name" value="T6SS_RhsGE_Vgr_subset"/>
</dbReference>
<name>A0ABT1Z2M3_9RHOB</name>
<dbReference type="InterPro" id="IPR050708">
    <property type="entry name" value="T6SS_VgrG/RHS"/>
</dbReference>
<dbReference type="InterPro" id="IPR006531">
    <property type="entry name" value="Gp5/Vgr_OB"/>
</dbReference>
<feature type="domain" description="Gp5/Type VI secretion system Vgr C-terminal trimerisation" evidence="5">
    <location>
        <begin position="492"/>
        <end position="605"/>
    </location>
</feature>
<keyword evidence="3" id="KW-0964">Secreted</keyword>
<evidence type="ECO:0000313" key="6">
    <source>
        <dbReference type="EMBL" id="MCR8827361.1"/>
    </source>
</evidence>